<dbReference type="InterPro" id="IPR016032">
    <property type="entry name" value="Sig_transdc_resp-reg_C-effctor"/>
</dbReference>
<dbReference type="Pfam" id="PF04542">
    <property type="entry name" value="Sigma70_r2"/>
    <property type="match status" value="1"/>
</dbReference>
<organism evidence="9 10">
    <name type="scientific">Ruminococcus difficilis</name>
    <dbReference type="NCBI Taxonomy" id="2763069"/>
    <lineage>
        <taxon>Bacteria</taxon>
        <taxon>Bacillati</taxon>
        <taxon>Bacillota</taxon>
        <taxon>Clostridia</taxon>
        <taxon>Eubacteriales</taxon>
        <taxon>Oscillospiraceae</taxon>
        <taxon>Ruminococcus</taxon>
    </lineage>
</organism>
<evidence type="ECO:0000256" key="6">
    <source>
        <dbReference type="ARBA" id="ARBA00023163"/>
    </source>
</evidence>
<evidence type="ECO:0000259" key="8">
    <source>
        <dbReference type="PROSITE" id="PS00622"/>
    </source>
</evidence>
<dbReference type="EMBL" id="JAEQMG010000163">
    <property type="protein sequence ID" value="MBK6089963.1"/>
    <property type="molecule type" value="Genomic_DNA"/>
</dbReference>
<dbReference type="RefSeq" id="WP_201428653.1">
    <property type="nucleotide sequence ID" value="NZ_JAEQMG010000163.1"/>
</dbReference>
<protein>
    <recommendedName>
        <fullName evidence="2">RNA polymerase sigma factor SigS</fullName>
    </recommendedName>
</protein>
<dbReference type="SUPFAM" id="SSF46894">
    <property type="entry name" value="C-terminal effector domain of the bipartite response regulators"/>
    <property type="match status" value="1"/>
</dbReference>
<dbReference type="InterPro" id="IPR039425">
    <property type="entry name" value="RNA_pol_sigma-70-like"/>
</dbReference>
<dbReference type="Gene3D" id="1.10.10.10">
    <property type="entry name" value="Winged helix-like DNA-binding domain superfamily/Winged helix DNA-binding domain"/>
    <property type="match status" value="1"/>
</dbReference>
<dbReference type="Proteomes" id="UP000633365">
    <property type="component" value="Unassembled WGS sequence"/>
</dbReference>
<comment type="similarity">
    <text evidence="1">Belongs to the sigma-70 factor family.</text>
</comment>
<evidence type="ECO:0000256" key="3">
    <source>
        <dbReference type="ARBA" id="ARBA00023015"/>
    </source>
</evidence>
<dbReference type="GO" id="GO:0006352">
    <property type="term" value="P:DNA-templated transcription initiation"/>
    <property type="evidence" value="ECO:0007669"/>
    <property type="project" value="InterPro"/>
</dbReference>
<keyword evidence="3" id="KW-0805">Transcription regulation</keyword>
<accession>A0A934WU13</accession>
<evidence type="ECO:0000256" key="4">
    <source>
        <dbReference type="ARBA" id="ARBA00023082"/>
    </source>
</evidence>
<dbReference type="InterPro" id="IPR000792">
    <property type="entry name" value="Tscrpt_reg_LuxR_C"/>
</dbReference>
<dbReference type="GO" id="GO:0016987">
    <property type="term" value="F:sigma factor activity"/>
    <property type="evidence" value="ECO:0007669"/>
    <property type="project" value="UniProtKB-KW"/>
</dbReference>
<keyword evidence="10" id="KW-1185">Reference proteome</keyword>
<gene>
    <name evidence="9" type="ORF">JKK62_15160</name>
</gene>
<dbReference type="AlphaFoldDB" id="A0A934WU13"/>
<dbReference type="InterPro" id="IPR013249">
    <property type="entry name" value="RNA_pol_sigma70_r4_t2"/>
</dbReference>
<evidence type="ECO:0000313" key="9">
    <source>
        <dbReference type="EMBL" id="MBK6089963.1"/>
    </source>
</evidence>
<evidence type="ECO:0000256" key="2">
    <source>
        <dbReference type="ARBA" id="ARBA00021245"/>
    </source>
</evidence>
<dbReference type="InterPro" id="IPR013325">
    <property type="entry name" value="RNA_pol_sigma_r2"/>
</dbReference>
<comment type="function">
    <text evidence="7">Sigma factors are initiation factors that promote the attachment of RNA polymerase to specific initiation sites and are then released. Sigma-S contributes to the protection against external stress, thus playing a role in cellular fitness and survival.</text>
</comment>
<dbReference type="Gene3D" id="1.10.1740.10">
    <property type="match status" value="1"/>
</dbReference>
<comment type="caution">
    <text evidence="9">The sequence shown here is derived from an EMBL/GenBank/DDBJ whole genome shotgun (WGS) entry which is preliminary data.</text>
</comment>
<proteinExistence type="inferred from homology"/>
<dbReference type="PROSITE" id="PS00622">
    <property type="entry name" value="HTH_LUXR_1"/>
    <property type="match status" value="1"/>
</dbReference>
<evidence type="ECO:0000256" key="7">
    <source>
        <dbReference type="ARBA" id="ARBA00024701"/>
    </source>
</evidence>
<dbReference type="InterPro" id="IPR014284">
    <property type="entry name" value="RNA_pol_sigma-70_dom"/>
</dbReference>
<sequence>MLCLNDPTARREMRQTDEELLRDFLSGNDDAFDMIASRYLGLISTAAKKYRGMAADLDDSDMIQEGMVALLSACRTYDGDKGMSFKNYLMTCVENRYRSMMRSILRQRAVPSRNMISLEDDPQATFDPTEASLSELVETKEYINSLHRILKNSLSNLEYKVAILHLSGYTYKEIAQRLNISLKSVDNAQTRIRQKLSR</sequence>
<dbReference type="InterPro" id="IPR007627">
    <property type="entry name" value="RNA_pol_sigma70_r2"/>
</dbReference>
<feature type="domain" description="HTH luxR-type" evidence="8">
    <location>
        <begin position="168"/>
        <end position="195"/>
    </location>
</feature>
<reference evidence="9" key="1">
    <citation type="submission" date="2021-01" db="EMBL/GenBank/DDBJ databases">
        <title>Genome public.</title>
        <authorList>
            <person name="Liu C."/>
            <person name="Sun Q."/>
        </authorList>
    </citation>
    <scope>NUCLEOTIDE SEQUENCE</scope>
    <source>
        <strain evidence="9">M6</strain>
    </source>
</reference>
<dbReference type="GO" id="GO:0003677">
    <property type="term" value="F:DNA binding"/>
    <property type="evidence" value="ECO:0007669"/>
    <property type="project" value="UniProtKB-KW"/>
</dbReference>
<keyword evidence="5" id="KW-0238">DNA-binding</keyword>
<name>A0A934WU13_9FIRM</name>
<dbReference type="PANTHER" id="PTHR43133">
    <property type="entry name" value="RNA POLYMERASE ECF-TYPE SIGMA FACTO"/>
    <property type="match status" value="1"/>
</dbReference>
<dbReference type="InterPro" id="IPR036388">
    <property type="entry name" value="WH-like_DNA-bd_sf"/>
</dbReference>
<keyword evidence="4" id="KW-0731">Sigma factor</keyword>
<evidence type="ECO:0000313" key="10">
    <source>
        <dbReference type="Proteomes" id="UP000633365"/>
    </source>
</evidence>
<evidence type="ECO:0000256" key="1">
    <source>
        <dbReference type="ARBA" id="ARBA00007788"/>
    </source>
</evidence>
<dbReference type="Pfam" id="PF08281">
    <property type="entry name" value="Sigma70_r4_2"/>
    <property type="match status" value="1"/>
</dbReference>
<dbReference type="PANTHER" id="PTHR43133:SF8">
    <property type="entry name" value="RNA POLYMERASE SIGMA FACTOR HI_1459-RELATED"/>
    <property type="match status" value="1"/>
</dbReference>
<dbReference type="SUPFAM" id="SSF88946">
    <property type="entry name" value="Sigma2 domain of RNA polymerase sigma factors"/>
    <property type="match status" value="1"/>
</dbReference>
<keyword evidence="6" id="KW-0804">Transcription</keyword>
<dbReference type="NCBIfam" id="TIGR02937">
    <property type="entry name" value="sigma70-ECF"/>
    <property type="match status" value="1"/>
</dbReference>
<evidence type="ECO:0000256" key="5">
    <source>
        <dbReference type="ARBA" id="ARBA00023125"/>
    </source>
</evidence>